<evidence type="ECO:0000313" key="1">
    <source>
        <dbReference type="EMBL" id="MEQ2511232.1"/>
    </source>
</evidence>
<keyword evidence="2" id="KW-1185">Reference proteome</keyword>
<name>A0ABV1G782_9FIRM</name>
<dbReference type="RefSeq" id="WP_349135939.1">
    <property type="nucleotide sequence ID" value="NZ_JBBMFF010000221.1"/>
</dbReference>
<comment type="caution">
    <text evidence="1">The sequence shown here is derived from an EMBL/GenBank/DDBJ whole genome shotgun (WGS) entry which is preliminary data.</text>
</comment>
<evidence type="ECO:0000313" key="2">
    <source>
        <dbReference type="Proteomes" id="UP001491552"/>
    </source>
</evidence>
<organism evidence="1 2">
    <name type="scientific">Faecousia intestinalis</name>
    <dbReference type="NCBI Taxonomy" id="3133167"/>
    <lineage>
        <taxon>Bacteria</taxon>
        <taxon>Bacillati</taxon>
        <taxon>Bacillota</taxon>
        <taxon>Clostridia</taxon>
        <taxon>Eubacteriales</taxon>
        <taxon>Oscillospiraceae</taxon>
        <taxon>Faecousia</taxon>
    </lineage>
</organism>
<sequence>MTINFEEYYNSLSQQSFGNQRKIPVNAPVGVFYGLSDEGHLRLSILSLCSGPKMESTRQLRVTQGEECRGTYWTCFDLLNKEAEPVFYSFCSNLLEAIEGASDEHDALNRLKIRYIIWKSLFKNEPTGNVPFETIQGLFGELYFMKKYMFEKHGIPASVRAWSGPESLSKDYAIGREWYEVKTAGANSSYIHISSVAQLSSDVPGHLAVIRVERMASEFSNGESSILELFESILQSISDEAIENIFSSKVASYGITISDSAFSTKFDVKDLKVYCVIDGFPRITINEIPYPEISNISYDISIAAIKRFAEE</sequence>
<accession>A0ABV1G782</accession>
<dbReference type="InterPro" id="IPR025534">
    <property type="entry name" value="DUF4420"/>
</dbReference>
<reference evidence="1 2" key="1">
    <citation type="submission" date="2024-03" db="EMBL/GenBank/DDBJ databases">
        <title>Human intestinal bacterial collection.</title>
        <authorList>
            <person name="Pauvert C."/>
            <person name="Hitch T.C.A."/>
            <person name="Clavel T."/>
        </authorList>
    </citation>
    <scope>NUCLEOTIDE SEQUENCE [LARGE SCALE GENOMIC DNA]</scope>
    <source>
        <strain evidence="1 2">CLA-AA-H192</strain>
    </source>
</reference>
<proteinExistence type="predicted"/>
<dbReference type="EMBL" id="JBBMFF010000221">
    <property type="protein sequence ID" value="MEQ2511232.1"/>
    <property type="molecule type" value="Genomic_DNA"/>
</dbReference>
<protein>
    <submittedName>
        <fullName evidence="1">PD-(D/E)XK motif protein</fullName>
    </submittedName>
</protein>
<dbReference type="Pfam" id="PF14390">
    <property type="entry name" value="DUF4420"/>
    <property type="match status" value="1"/>
</dbReference>
<dbReference type="Proteomes" id="UP001491552">
    <property type="component" value="Unassembled WGS sequence"/>
</dbReference>
<gene>
    <name evidence="1" type="ORF">WMO66_08240</name>
</gene>